<protein>
    <submittedName>
        <fullName evidence="9">RND transporter</fullName>
    </submittedName>
</protein>
<evidence type="ECO:0000259" key="5">
    <source>
        <dbReference type="Pfam" id="PF13115"/>
    </source>
</evidence>
<dbReference type="SUPFAM" id="SSF111369">
    <property type="entry name" value="HlyD-like secretion proteins"/>
    <property type="match status" value="2"/>
</dbReference>
<feature type="domain" description="YknX-like C-terminal permuted SH3-like" evidence="8">
    <location>
        <begin position="406"/>
        <end position="472"/>
    </location>
</feature>
<dbReference type="InterPro" id="IPR032693">
    <property type="entry name" value="YtkA-like_dom"/>
</dbReference>
<feature type="compositionally biased region" description="Basic and acidic residues" evidence="3">
    <location>
        <begin position="1"/>
        <end position="17"/>
    </location>
</feature>
<evidence type="ECO:0000259" key="8">
    <source>
        <dbReference type="Pfam" id="PF25989"/>
    </source>
</evidence>
<evidence type="ECO:0000256" key="2">
    <source>
        <dbReference type="SAM" id="Coils"/>
    </source>
</evidence>
<dbReference type="InterPro" id="IPR058637">
    <property type="entry name" value="YknX-like_C"/>
</dbReference>
<keyword evidence="4" id="KW-0472">Membrane</keyword>
<evidence type="ECO:0000256" key="1">
    <source>
        <dbReference type="ARBA" id="ARBA00009477"/>
    </source>
</evidence>
<dbReference type="InterPro" id="IPR058647">
    <property type="entry name" value="BSH_CzcB-like"/>
</dbReference>
<comment type="caution">
    <text evidence="9">The sequence shown here is derived from an EMBL/GenBank/DDBJ whole genome shotgun (WGS) entry which is preliminary data.</text>
</comment>
<sequence>MSGTTDEDKNSRIKAENEQIPLSDLSPLEAETPDRVSNHDNANLVEIKPLKKSILSVKTGITLAVFVALIGGISIVTKQFKPSSSMAGMEDMKGMSMEDMMRVDGSSNPTPVKVESIQPGLMEASVRYTGTVRPYLEVTVYPRVGGQLTEYSAYPGSKVKAGQVLARLTATELSDEVEEATTEMEAAKAEEQASRKELDEQRQEIERMSAESTYLEKRVQRTEQVLLNSGAIARNDFDRQKSEATSAKAALGAAKVKLERMQAQIAKAQAQVAQAKVKIQRLKVIESYKIITSPITGIVQERMADPGVVVQPGMGILKIGNYSKVRLQANVAQQNLAGVEIGSPIVAHVIGNFTKTIKGRVTSIFPKAGEETRTVTVEAVVDNPGGQVLAGQAVEMQIITAYKRNALSVPQAAVIESETKPAVWVLAGKSAKRKFITTGLTSGDRVEVTSGLQPSDLVITSGQERLIENASVAAIDDSGQPVASLSSTVQGNTQIKLVSPQGKAVSGDNQLVLEIQDSKTKKPIKVEGLEVSVTMPMKNSSPMSTDVEVKPDTQLGRFKVNTYLGMSGKWEVTAKVKDSSRIGSGSFTLDNRP</sequence>
<name>A0A9Q6ENF9_NOSLI</name>
<dbReference type="GeneID" id="57092522"/>
<dbReference type="Pfam" id="PF25954">
    <property type="entry name" value="Beta-barrel_RND_2"/>
    <property type="match status" value="1"/>
</dbReference>
<feature type="domain" description="CzcB-like barrel-sandwich hybrid" evidence="7">
    <location>
        <begin position="138"/>
        <end position="319"/>
    </location>
</feature>
<dbReference type="Gene3D" id="2.40.50.100">
    <property type="match status" value="1"/>
</dbReference>
<dbReference type="Proteomes" id="UP000222310">
    <property type="component" value="Unassembled WGS sequence"/>
</dbReference>
<proteinExistence type="inferred from homology"/>
<keyword evidence="2" id="KW-0175">Coiled coil</keyword>
<keyword evidence="4" id="KW-1133">Transmembrane helix</keyword>
<evidence type="ECO:0000259" key="6">
    <source>
        <dbReference type="Pfam" id="PF25954"/>
    </source>
</evidence>
<feature type="transmembrane region" description="Helical" evidence="4">
    <location>
        <begin position="55"/>
        <end position="76"/>
    </location>
</feature>
<dbReference type="InterPro" id="IPR058792">
    <property type="entry name" value="Beta-barrel_RND_2"/>
</dbReference>
<dbReference type="NCBIfam" id="TIGR01730">
    <property type="entry name" value="RND_mfp"/>
    <property type="match status" value="1"/>
</dbReference>
<dbReference type="PANTHER" id="PTHR30469:SF15">
    <property type="entry name" value="HLYD FAMILY OF SECRETION PROTEINS"/>
    <property type="match status" value="1"/>
</dbReference>
<evidence type="ECO:0000259" key="7">
    <source>
        <dbReference type="Pfam" id="PF25973"/>
    </source>
</evidence>
<evidence type="ECO:0000313" key="10">
    <source>
        <dbReference type="Proteomes" id="UP000222310"/>
    </source>
</evidence>
<dbReference type="EMBL" id="LAHD01000004">
    <property type="protein sequence ID" value="PHK06871.1"/>
    <property type="molecule type" value="Genomic_DNA"/>
</dbReference>
<dbReference type="AlphaFoldDB" id="A0A9Q6ENF9"/>
<organism evidence="9 10">
    <name type="scientific">Nostoc linckia z8</name>
    <dbReference type="NCBI Taxonomy" id="1628746"/>
    <lineage>
        <taxon>Bacteria</taxon>
        <taxon>Bacillati</taxon>
        <taxon>Cyanobacteriota</taxon>
        <taxon>Cyanophyceae</taxon>
        <taxon>Nostocales</taxon>
        <taxon>Nostocaceae</taxon>
        <taxon>Nostoc</taxon>
    </lineage>
</organism>
<accession>A0A9Q6ENF9</accession>
<dbReference type="PANTHER" id="PTHR30469">
    <property type="entry name" value="MULTIDRUG RESISTANCE PROTEIN MDTA"/>
    <property type="match status" value="1"/>
</dbReference>
<feature type="domain" description="CusB-like beta-barrel" evidence="6">
    <location>
        <begin position="327"/>
        <end position="399"/>
    </location>
</feature>
<dbReference type="GO" id="GO:1990281">
    <property type="term" value="C:efflux pump complex"/>
    <property type="evidence" value="ECO:0007669"/>
    <property type="project" value="TreeGrafter"/>
</dbReference>
<dbReference type="RefSeq" id="WP_099066902.1">
    <property type="nucleotide sequence ID" value="NZ_LAHD01000004.1"/>
</dbReference>
<dbReference type="Pfam" id="PF25989">
    <property type="entry name" value="YknX_C"/>
    <property type="match status" value="1"/>
</dbReference>
<dbReference type="Gene3D" id="2.40.30.170">
    <property type="match status" value="1"/>
</dbReference>
<feature type="coiled-coil region" evidence="2">
    <location>
        <begin position="251"/>
        <end position="285"/>
    </location>
</feature>
<evidence type="ECO:0000256" key="3">
    <source>
        <dbReference type="SAM" id="MobiDB-lite"/>
    </source>
</evidence>
<keyword evidence="4" id="KW-0812">Transmembrane</keyword>
<dbReference type="InterPro" id="IPR006143">
    <property type="entry name" value="RND_pump_MFP"/>
</dbReference>
<feature type="domain" description="YtkA-like" evidence="5">
    <location>
        <begin position="492"/>
        <end position="574"/>
    </location>
</feature>
<gene>
    <name evidence="9" type="ORF">VF08_02320</name>
</gene>
<feature type="coiled-coil region" evidence="2">
    <location>
        <begin position="170"/>
        <end position="218"/>
    </location>
</feature>
<dbReference type="GO" id="GO:0015562">
    <property type="term" value="F:efflux transmembrane transporter activity"/>
    <property type="evidence" value="ECO:0007669"/>
    <property type="project" value="TreeGrafter"/>
</dbReference>
<evidence type="ECO:0000256" key="4">
    <source>
        <dbReference type="SAM" id="Phobius"/>
    </source>
</evidence>
<feature type="region of interest" description="Disordered" evidence="3">
    <location>
        <begin position="1"/>
        <end position="37"/>
    </location>
</feature>
<dbReference type="Pfam" id="PF25973">
    <property type="entry name" value="BSH_CzcB"/>
    <property type="match status" value="1"/>
</dbReference>
<reference evidence="9 10" key="1">
    <citation type="submission" date="2015-02" db="EMBL/GenBank/DDBJ databases">
        <title>Nostoc linckia genome annotation.</title>
        <authorList>
            <person name="Zhou Z."/>
        </authorList>
    </citation>
    <scope>NUCLEOTIDE SEQUENCE [LARGE SCALE GENOMIC DNA]</scope>
    <source>
        <strain evidence="10">z8</strain>
    </source>
</reference>
<dbReference type="Gene3D" id="1.10.287.470">
    <property type="entry name" value="Helix hairpin bin"/>
    <property type="match status" value="1"/>
</dbReference>
<dbReference type="Pfam" id="PF13115">
    <property type="entry name" value="YtkA"/>
    <property type="match status" value="1"/>
</dbReference>
<dbReference type="Gene3D" id="2.40.420.20">
    <property type="match status" value="1"/>
</dbReference>
<evidence type="ECO:0000313" key="9">
    <source>
        <dbReference type="EMBL" id="PHK06871.1"/>
    </source>
</evidence>
<comment type="similarity">
    <text evidence="1">Belongs to the membrane fusion protein (MFP) (TC 8.A.1) family.</text>
</comment>